<keyword evidence="3" id="KW-0813">Transport</keyword>
<comment type="subcellular location">
    <subcellularLocation>
        <location evidence="1">Cell outer membrane</location>
    </subcellularLocation>
</comment>
<feature type="domain" description="SPOR" evidence="8">
    <location>
        <begin position="507"/>
        <end position="583"/>
    </location>
</feature>
<dbReference type="RefSeq" id="WP_166411523.1">
    <property type="nucleotide sequence ID" value="NZ_CP049869.1"/>
</dbReference>
<evidence type="ECO:0000256" key="4">
    <source>
        <dbReference type="ARBA" id="ARBA00022452"/>
    </source>
</evidence>
<accession>A0A6G7YQW9</accession>
<comment type="similarity">
    <text evidence="2">Belongs to the outer membrane factor (OMF) (TC 1.B.17) family.</text>
</comment>
<evidence type="ECO:0000259" key="8">
    <source>
        <dbReference type="PROSITE" id="PS51724"/>
    </source>
</evidence>
<dbReference type="PANTHER" id="PTHR30026:SF22">
    <property type="entry name" value="OUTER MEMBRANE EFFLUX PROTEIN"/>
    <property type="match status" value="1"/>
</dbReference>
<dbReference type="GO" id="GO:0042834">
    <property type="term" value="F:peptidoglycan binding"/>
    <property type="evidence" value="ECO:0007669"/>
    <property type="project" value="InterPro"/>
</dbReference>
<name>A0A6G7YQW9_9SPHN</name>
<dbReference type="NCBIfam" id="TIGR01844">
    <property type="entry name" value="type_I_sec_TolC"/>
    <property type="match status" value="1"/>
</dbReference>
<protein>
    <submittedName>
        <fullName evidence="9">TolC family outer membrane protein</fullName>
    </submittedName>
</protein>
<evidence type="ECO:0000256" key="1">
    <source>
        <dbReference type="ARBA" id="ARBA00004442"/>
    </source>
</evidence>
<dbReference type="InterPro" id="IPR003423">
    <property type="entry name" value="OMP_efflux"/>
</dbReference>
<dbReference type="AlphaFoldDB" id="A0A6G7YQW9"/>
<dbReference type="Proteomes" id="UP000503222">
    <property type="component" value="Chromosome"/>
</dbReference>
<reference evidence="9 10" key="1">
    <citation type="submission" date="2020-03" db="EMBL/GenBank/DDBJ databases">
        <title>Sphingomonas sp. nov., isolated from fish.</title>
        <authorList>
            <person name="Hyun D.-W."/>
            <person name="Bae J.-W."/>
        </authorList>
    </citation>
    <scope>NUCLEOTIDE SEQUENCE [LARGE SCALE GENOMIC DNA]</scope>
    <source>
        <strain evidence="9 10">HDW15B</strain>
    </source>
</reference>
<proteinExistence type="inferred from homology"/>
<dbReference type="GO" id="GO:1990281">
    <property type="term" value="C:efflux pump complex"/>
    <property type="evidence" value="ECO:0007669"/>
    <property type="project" value="TreeGrafter"/>
</dbReference>
<evidence type="ECO:0000256" key="3">
    <source>
        <dbReference type="ARBA" id="ARBA00022448"/>
    </source>
</evidence>
<dbReference type="SUPFAM" id="SSF56954">
    <property type="entry name" value="Outer membrane efflux proteins (OEP)"/>
    <property type="match status" value="1"/>
</dbReference>
<keyword evidence="7" id="KW-0998">Cell outer membrane</keyword>
<evidence type="ECO:0000256" key="6">
    <source>
        <dbReference type="ARBA" id="ARBA00023136"/>
    </source>
</evidence>
<dbReference type="GO" id="GO:0015288">
    <property type="term" value="F:porin activity"/>
    <property type="evidence" value="ECO:0007669"/>
    <property type="project" value="TreeGrafter"/>
</dbReference>
<evidence type="ECO:0000256" key="7">
    <source>
        <dbReference type="ARBA" id="ARBA00023237"/>
    </source>
</evidence>
<evidence type="ECO:0000313" key="9">
    <source>
        <dbReference type="EMBL" id="QIK79132.1"/>
    </source>
</evidence>
<dbReference type="Gene3D" id="1.20.1600.10">
    <property type="entry name" value="Outer membrane efflux proteins (OEP)"/>
    <property type="match status" value="1"/>
</dbReference>
<keyword evidence="6" id="KW-0472">Membrane</keyword>
<dbReference type="InterPro" id="IPR010130">
    <property type="entry name" value="T1SS_OMP_TolC"/>
</dbReference>
<dbReference type="Gene3D" id="3.30.70.1070">
    <property type="entry name" value="Sporulation related repeat"/>
    <property type="match status" value="1"/>
</dbReference>
<gene>
    <name evidence="9" type="ORF">G7077_09715</name>
</gene>
<dbReference type="Pfam" id="PF05036">
    <property type="entry name" value="SPOR"/>
    <property type="match status" value="1"/>
</dbReference>
<dbReference type="InterPro" id="IPR036680">
    <property type="entry name" value="SPOR-like_sf"/>
</dbReference>
<evidence type="ECO:0000256" key="5">
    <source>
        <dbReference type="ARBA" id="ARBA00022692"/>
    </source>
</evidence>
<dbReference type="PROSITE" id="PS51724">
    <property type="entry name" value="SPOR"/>
    <property type="match status" value="1"/>
</dbReference>
<dbReference type="InterPro" id="IPR007730">
    <property type="entry name" value="SPOR-like_dom"/>
</dbReference>
<dbReference type="GO" id="GO:0009279">
    <property type="term" value="C:cell outer membrane"/>
    <property type="evidence" value="ECO:0007669"/>
    <property type="project" value="UniProtKB-SubCell"/>
</dbReference>
<dbReference type="GO" id="GO:0015562">
    <property type="term" value="F:efflux transmembrane transporter activity"/>
    <property type="evidence" value="ECO:0007669"/>
    <property type="project" value="InterPro"/>
</dbReference>
<organism evidence="9 10">
    <name type="scientific">Sphingomonas piscis</name>
    <dbReference type="NCBI Taxonomy" id="2714943"/>
    <lineage>
        <taxon>Bacteria</taxon>
        <taxon>Pseudomonadati</taxon>
        <taxon>Pseudomonadota</taxon>
        <taxon>Alphaproteobacteria</taxon>
        <taxon>Sphingomonadales</taxon>
        <taxon>Sphingomonadaceae</taxon>
        <taxon>Sphingomonas</taxon>
    </lineage>
</organism>
<dbReference type="EMBL" id="CP049869">
    <property type="protein sequence ID" value="QIK79132.1"/>
    <property type="molecule type" value="Genomic_DNA"/>
</dbReference>
<evidence type="ECO:0000256" key="2">
    <source>
        <dbReference type="ARBA" id="ARBA00007613"/>
    </source>
</evidence>
<keyword evidence="10" id="KW-1185">Reference proteome</keyword>
<keyword evidence="5" id="KW-0812">Transmembrane</keyword>
<dbReference type="SUPFAM" id="SSF110997">
    <property type="entry name" value="Sporulation related repeat"/>
    <property type="match status" value="1"/>
</dbReference>
<dbReference type="PANTHER" id="PTHR30026">
    <property type="entry name" value="OUTER MEMBRANE PROTEIN TOLC"/>
    <property type="match status" value="1"/>
</dbReference>
<dbReference type="KEGG" id="spii:G7077_09715"/>
<sequence length="583" mass="62824">MIVAFGSTAPACADTLQEALASSFRTNSALIGQRRVVSSSEAAVAIASAAGRPQIVTTIGAERRLTRSGLFALNDSGNALSGGIDLALPLFNGHRVHNSVEAEQSRLRADLATLKAVEGDVFTEVATAYMDVLRDHAIVKLYENQVRVLGENLRATQATFDSGDLTRTDIAQSQARLSLAAAQLSRATAQLTRTAENYWRVIGLPPRDLEFPPPLAELPASADSAVKEALSNNPDLIASAYKARAAEFDVKVARASRLPKLEGSMTGDYVRRLGSSGSLAGLEPNRSGLQSSVGLDLRIPFYQGGRPSSQIRRAQALQGETLEQRVELERAVIANTRSQFAAYEAGARAVLSSKVAVAANKLALEGARIERRLGTRTVLDELNAEQELLNSQVELISARRDVYVAGFQLLNTMGRANAGDLKLELTVRGAVLRDAVSDRNDWSEQLALKQSETPTAAKASPGFGRFDVSQMVTKELQPKTESEPALVSMFAKVRPAKQQSERAASRIEQNGTWQIQLGAFRVRGSAQSLYKQLSMHLPTKLPVYSSVGAFTRLRVGPYQSKSQALTACRMVVTRGHPCIVISG</sequence>
<dbReference type="Pfam" id="PF02321">
    <property type="entry name" value="OEP"/>
    <property type="match status" value="2"/>
</dbReference>
<keyword evidence="4" id="KW-1134">Transmembrane beta strand</keyword>
<evidence type="ECO:0000313" key="10">
    <source>
        <dbReference type="Proteomes" id="UP000503222"/>
    </source>
</evidence>
<dbReference type="InterPro" id="IPR051906">
    <property type="entry name" value="TolC-like"/>
</dbReference>